<evidence type="ECO:0000313" key="2">
    <source>
        <dbReference type="Proteomes" id="UP000081671"/>
    </source>
</evidence>
<dbReference type="InParanoid" id="A0A1S3EYG5"/>
<dbReference type="KEGG" id="dord:105983191"/>
<reference evidence="3" key="1">
    <citation type="submission" date="2025-08" db="UniProtKB">
        <authorList>
            <consortium name="RefSeq"/>
        </authorList>
    </citation>
    <scope>IDENTIFICATION</scope>
    <source>
        <tissue evidence="3">Kidney</tissue>
    </source>
</reference>
<feature type="region of interest" description="Disordered" evidence="1">
    <location>
        <begin position="57"/>
        <end position="108"/>
    </location>
</feature>
<dbReference type="RefSeq" id="XP_012868482.1">
    <property type="nucleotide sequence ID" value="XM_013013028.1"/>
</dbReference>
<feature type="region of interest" description="Disordered" evidence="1">
    <location>
        <begin position="228"/>
        <end position="258"/>
    </location>
</feature>
<organism evidence="2 3">
    <name type="scientific">Dipodomys ordii</name>
    <name type="common">Ord's kangaroo rat</name>
    <dbReference type="NCBI Taxonomy" id="10020"/>
    <lineage>
        <taxon>Eukaryota</taxon>
        <taxon>Metazoa</taxon>
        <taxon>Chordata</taxon>
        <taxon>Craniata</taxon>
        <taxon>Vertebrata</taxon>
        <taxon>Euteleostomi</taxon>
        <taxon>Mammalia</taxon>
        <taxon>Eutheria</taxon>
        <taxon>Euarchontoglires</taxon>
        <taxon>Glires</taxon>
        <taxon>Rodentia</taxon>
        <taxon>Castorimorpha</taxon>
        <taxon>Heteromyidae</taxon>
        <taxon>Dipodomyinae</taxon>
        <taxon>Dipodomys</taxon>
    </lineage>
</organism>
<gene>
    <name evidence="3" type="primary">LOC105983191</name>
</gene>
<dbReference type="AlphaFoldDB" id="A0A1S3EYG5"/>
<evidence type="ECO:0000256" key="1">
    <source>
        <dbReference type="SAM" id="MobiDB-lite"/>
    </source>
</evidence>
<sequence length="258" mass="27449">MACLRRGQAPCIRAGFSMTSFRRRPRNARHRLQVPGLGRDDPGHSYYLARCQGRSDCAGAAATPRPSPGERLGEEGQRHSGLPAILWGAASRAPPPPASPSASDVDMQPVGEAKLPSAARSPQGARRPAWRPWAWPASAAMQLAEGGRRLPSRAKGTRSPPRLRSEGDRAPRLTLSKRKLQLLLAEPVSTKRKKYVACSGVTGLGSGRVQKSPGVGAQVREQRANVVPVDAGGSVPGPFSQQGAPPTLCRLQDSPKCK</sequence>
<feature type="region of interest" description="Disordered" evidence="1">
    <location>
        <begin position="144"/>
        <end position="170"/>
    </location>
</feature>
<keyword evidence="2" id="KW-1185">Reference proteome</keyword>
<evidence type="ECO:0000313" key="3">
    <source>
        <dbReference type="RefSeq" id="XP_012868482.1"/>
    </source>
</evidence>
<dbReference type="PANTHER" id="PTHR38495:SF1">
    <property type="entry name" value="RIKEN CDNA 1700001K19 GENE"/>
    <property type="match status" value="1"/>
</dbReference>
<dbReference type="OrthoDB" id="8960401at2759"/>
<dbReference type="PANTHER" id="PTHR38495">
    <property type="entry name" value="MCG11474"/>
    <property type="match status" value="1"/>
</dbReference>
<protein>
    <submittedName>
        <fullName evidence="3">Uncharacterized protein LOC105983191</fullName>
    </submittedName>
</protein>
<name>A0A1S3EYG5_DIPOR</name>
<dbReference type="GeneID" id="105983191"/>
<proteinExistence type="predicted"/>
<dbReference type="Proteomes" id="UP000081671">
    <property type="component" value="Unplaced"/>
</dbReference>
<accession>A0A1S3EYG5</accession>